<dbReference type="GO" id="GO:0032993">
    <property type="term" value="C:protein-DNA complex"/>
    <property type="evidence" value="ECO:0007669"/>
    <property type="project" value="TreeGrafter"/>
</dbReference>
<sequence>MTAELRHLRAFVTIAEEGTVTGASARLGIGQPALSRTLRQLEEHLGVRLVDRSTHHLDLTAEGAALLPRAASALAAAEAVLDPARLGRRPLRLGHAWSAAGERTVSLLRAWEAAHPDTALELLRIDDRSAGLAQGRVDAALLRGEPADLALLGLPLRTEWLLTEPRVAAVPDGDPLAALERVTLAELADRPIAVNTVSGTTTPRLWPEGGRPECQVEVANTDDWLAIIAAGRAVGVTVDSTAGFRPHPGVTYLPLTDAPALPLVLGWIDPPAHPLVGQLAVLARRIMSPEAGPHRV</sequence>
<keyword evidence="4" id="KW-0804">Transcription</keyword>
<dbReference type="PANTHER" id="PTHR30346:SF0">
    <property type="entry name" value="HCA OPERON TRANSCRIPTIONAL ACTIVATOR HCAR"/>
    <property type="match status" value="1"/>
</dbReference>
<keyword evidence="7" id="KW-1185">Reference proteome</keyword>
<name>A0A949JFK1_9ACTN</name>
<dbReference type="SUPFAM" id="SSF53850">
    <property type="entry name" value="Periplasmic binding protein-like II"/>
    <property type="match status" value="1"/>
</dbReference>
<dbReference type="GO" id="GO:0003677">
    <property type="term" value="F:DNA binding"/>
    <property type="evidence" value="ECO:0007669"/>
    <property type="project" value="UniProtKB-KW"/>
</dbReference>
<keyword evidence="2" id="KW-0805">Transcription regulation</keyword>
<organism evidence="6 7">
    <name type="scientific">Streptomyces tardus</name>
    <dbReference type="NCBI Taxonomy" id="2780544"/>
    <lineage>
        <taxon>Bacteria</taxon>
        <taxon>Bacillati</taxon>
        <taxon>Actinomycetota</taxon>
        <taxon>Actinomycetes</taxon>
        <taxon>Kitasatosporales</taxon>
        <taxon>Streptomycetaceae</taxon>
        <taxon>Streptomyces</taxon>
    </lineage>
</organism>
<dbReference type="InterPro" id="IPR036390">
    <property type="entry name" value="WH_DNA-bd_sf"/>
</dbReference>
<dbReference type="AlphaFoldDB" id="A0A949JFK1"/>
<evidence type="ECO:0000256" key="4">
    <source>
        <dbReference type="ARBA" id="ARBA00023163"/>
    </source>
</evidence>
<dbReference type="GO" id="GO:0003700">
    <property type="term" value="F:DNA-binding transcription factor activity"/>
    <property type="evidence" value="ECO:0007669"/>
    <property type="project" value="InterPro"/>
</dbReference>
<dbReference type="Pfam" id="PF03466">
    <property type="entry name" value="LysR_substrate"/>
    <property type="match status" value="1"/>
</dbReference>
<dbReference type="Gene3D" id="3.40.190.10">
    <property type="entry name" value="Periplasmic binding protein-like II"/>
    <property type="match status" value="2"/>
</dbReference>
<evidence type="ECO:0000259" key="5">
    <source>
        <dbReference type="PROSITE" id="PS50931"/>
    </source>
</evidence>
<reference evidence="6" key="1">
    <citation type="submission" date="2021-06" db="EMBL/GenBank/DDBJ databases">
        <title>Sequencing of actinobacteria type strains.</title>
        <authorList>
            <person name="Nguyen G.-S."/>
            <person name="Wentzel A."/>
        </authorList>
    </citation>
    <scope>NUCLEOTIDE SEQUENCE</scope>
    <source>
        <strain evidence="6">P38-E01</strain>
    </source>
</reference>
<dbReference type="InterPro" id="IPR000847">
    <property type="entry name" value="LysR_HTH_N"/>
</dbReference>
<dbReference type="EMBL" id="JAELVF020000001">
    <property type="protein sequence ID" value="MBU7599102.1"/>
    <property type="molecule type" value="Genomic_DNA"/>
</dbReference>
<dbReference type="PRINTS" id="PR00039">
    <property type="entry name" value="HTHLYSR"/>
</dbReference>
<evidence type="ECO:0000256" key="3">
    <source>
        <dbReference type="ARBA" id="ARBA00023125"/>
    </source>
</evidence>
<feature type="domain" description="HTH lysR-type" evidence="5">
    <location>
        <begin position="1"/>
        <end position="60"/>
    </location>
</feature>
<dbReference type="Proteomes" id="UP000694501">
    <property type="component" value="Unassembled WGS sequence"/>
</dbReference>
<dbReference type="RefSeq" id="WP_211043116.1">
    <property type="nucleotide sequence ID" value="NZ_JAELVF020000001.1"/>
</dbReference>
<dbReference type="Pfam" id="PF00126">
    <property type="entry name" value="HTH_1"/>
    <property type="match status" value="1"/>
</dbReference>
<evidence type="ECO:0000256" key="1">
    <source>
        <dbReference type="ARBA" id="ARBA00009437"/>
    </source>
</evidence>
<gene>
    <name evidence="6" type="ORF">JGS22_016170</name>
</gene>
<dbReference type="SUPFAM" id="SSF46785">
    <property type="entry name" value="Winged helix' DNA-binding domain"/>
    <property type="match status" value="1"/>
</dbReference>
<accession>A0A949JFK1</accession>
<dbReference type="PROSITE" id="PS50931">
    <property type="entry name" value="HTH_LYSR"/>
    <property type="match status" value="1"/>
</dbReference>
<protein>
    <submittedName>
        <fullName evidence="6">LysR family transcriptional regulator</fullName>
    </submittedName>
</protein>
<dbReference type="InterPro" id="IPR036388">
    <property type="entry name" value="WH-like_DNA-bd_sf"/>
</dbReference>
<proteinExistence type="inferred from homology"/>
<comment type="similarity">
    <text evidence="1">Belongs to the LysR transcriptional regulatory family.</text>
</comment>
<dbReference type="FunFam" id="1.10.10.10:FF:000001">
    <property type="entry name" value="LysR family transcriptional regulator"/>
    <property type="match status" value="1"/>
</dbReference>
<evidence type="ECO:0000313" key="6">
    <source>
        <dbReference type="EMBL" id="MBU7599102.1"/>
    </source>
</evidence>
<dbReference type="PANTHER" id="PTHR30346">
    <property type="entry name" value="TRANSCRIPTIONAL DUAL REGULATOR HCAR-RELATED"/>
    <property type="match status" value="1"/>
</dbReference>
<keyword evidence="3" id="KW-0238">DNA-binding</keyword>
<comment type="caution">
    <text evidence="6">The sequence shown here is derived from an EMBL/GenBank/DDBJ whole genome shotgun (WGS) entry which is preliminary data.</text>
</comment>
<dbReference type="InterPro" id="IPR005119">
    <property type="entry name" value="LysR_subst-bd"/>
</dbReference>
<evidence type="ECO:0000256" key="2">
    <source>
        <dbReference type="ARBA" id="ARBA00023015"/>
    </source>
</evidence>
<dbReference type="Gene3D" id="1.10.10.10">
    <property type="entry name" value="Winged helix-like DNA-binding domain superfamily/Winged helix DNA-binding domain"/>
    <property type="match status" value="1"/>
</dbReference>
<evidence type="ECO:0000313" key="7">
    <source>
        <dbReference type="Proteomes" id="UP000694501"/>
    </source>
</evidence>